<dbReference type="SMART" id="SM00449">
    <property type="entry name" value="SPRY"/>
    <property type="match status" value="1"/>
</dbReference>
<dbReference type="InterPro" id="IPR003879">
    <property type="entry name" value="Butyrophylin_SPRY"/>
</dbReference>
<name>A0ABM1LDV7_GEKJA</name>
<sequence length="182" mass="20121">PCRVTLDPATNHPNLVLSKDLDAVHLVENLEEEVPDGPERFSKSVCVLGAQGFTSGRHYWEVGVGNKTSWDIGVAKESVNRKEAKVTVKPSNGFWAIWLRNGSEYKALDSPSKQLALKTKPLKVGVYLDYEGGQVSFYNADTMAHIFTFSDAFSECLYPMFSPGFNKDGLNAEPLRLLSPLP</sequence>
<dbReference type="PANTHER" id="PTHR24103">
    <property type="entry name" value="E3 UBIQUITIN-PROTEIN LIGASE TRIM"/>
    <property type="match status" value="1"/>
</dbReference>
<dbReference type="Pfam" id="PF00622">
    <property type="entry name" value="SPRY"/>
    <property type="match status" value="1"/>
</dbReference>
<dbReference type="SUPFAM" id="SSF49899">
    <property type="entry name" value="Concanavalin A-like lectins/glucanases"/>
    <property type="match status" value="1"/>
</dbReference>
<dbReference type="InterPro" id="IPR006574">
    <property type="entry name" value="PRY"/>
</dbReference>
<dbReference type="Gene3D" id="2.60.120.920">
    <property type="match status" value="1"/>
</dbReference>
<keyword evidence="5" id="KW-1185">Reference proteome</keyword>
<dbReference type="InterPro" id="IPR001870">
    <property type="entry name" value="B30.2/SPRY"/>
</dbReference>
<proteinExistence type="inferred from homology"/>
<dbReference type="SMART" id="SM00589">
    <property type="entry name" value="PRY"/>
    <property type="match status" value="1"/>
</dbReference>
<dbReference type="Proteomes" id="UP000694871">
    <property type="component" value="Unplaced"/>
</dbReference>
<evidence type="ECO:0000313" key="6">
    <source>
        <dbReference type="RefSeq" id="XP_015284144.1"/>
    </source>
</evidence>
<reference evidence="6" key="1">
    <citation type="submission" date="2025-08" db="UniProtKB">
        <authorList>
            <consortium name="RefSeq"/>
        </authorList>
    </citation>
    <scope>IDENTIFICATION</scope>
</reference>
<protein>
    <submittedName>
        <fullName evidence="6">Zinc-binding protein A33-like</fullName>
    </submittedName>
</protein>
<gene>
    <name evidence="6" type="primary">LOC107125212</name>
</gene>
<evidence type="ECO:0000313" key="5">
    <source>
        <dbReference type="Proteomes" id="UP000694871"/>
    </source>
</evidence>
<dbReference type="GeneID" id="107125212"/>
<dbReference type="PRINTS" id="PR01407">
    <property type="entry name" value="BUTYPHLNCDUF"/>
</dbReference>
<dbReference type="CDD" id="cd13733">
    <property type="entry name" value="SPRY_PRY_C-I_1"/>
    <property type="match status" value="1"/>
</dbReference>
<dbReference type="InterPro" id="IPR043136">
    <property type="entry name" value="B30.2/SPRY_sf"/>
</dbReference>
<evidence type="ECO:0000256" key="1">
    <source>
        <dbReference type="ARBA" id="ARBA00009651"/>
    </source>
</evidence>
<dbReference type="InterPro" id="IPR013320">
    <property type="entry name" value="ConA-like_dom_sf"/>
</dbReference>
<organism evidence="5 6">
    <name type="scientific">Gekko japonicus</name>
    <name type="common">Schlegel's Japanese gecko</name>
    <dbReference type="NCBI Taxonomy" id="146911"/>
    <lineage>
        <taxon>Eukaryota</taxon>
        <taxon>Metazoa</taxon>
        <taxon>Chordata</taxon>
        <taxon>Craniata</taxon>
        <taxon>Vertebrata</taxon>
        <taxon>Euteleostomi</taxon>
        <taxon>Lepidosauria</taxon>
        <taxon>Squamata</taxon>
        <taxon>Bifurcata</taxon>
        <taxon>Gekkota</taxon>
        <taxon>Gekkonidae</taxon>
        <taxon>Gekkoninae</taxon>
        <taxon>Gekko</taxon>
    </lineage>
</organism>
<dbReference type="PROSITE" id="PS50188">
    <property type="entry name" value="B302_SPRY"/>
    <property type="match status" value="1"/>
</dbReference>
<comment type="similarity">
    <text evidence="1">Belongs to the ohanin/vespryn family.</text>
</comment>
<evidence type="ECO:0000256" key="2">
    <source>
        <dbReference type="ARBA" id="ARBA00022699"/>
    </source>
</evidence>
<dbReference type="InterPro" id="IPR050143">
    <property type="entry name" value="TRIM/RBCC"/>
</dbReference>
<feature type="non-terminal residue" evidence="6">
    <location>
        <position position="1"/>
    </location>
</feature>
<feature type="domain" description="B30.2/SPRY" evidence="4">
    <location>
        <begin position="1"/>
        <end position="179"/>
    </location>
</feature>
<dbReference type="Pfam" id="PF13765">
    <property type="entry name" value="PRY"/>
    <property type="match status" value="1"/>
</dbReference>
<keyword evidence="2" id="KW-0800">Toxin</keyword>
<dbReference type="RefSeq" id="XP_015284144.1">
    <property type="nucleotide sequence ID" value="XM_015428658.1"/>
</dbReference>
<keyword evidence="2" id="KW-0528">Neurotoxin</keyword>
<dbReference type="InterPro" id="IPR003877">
    <property type="entry name" value="SPRY_dom"/>
</dbReference>
<comment type="function">
    <text evidence="3">Neurotoxin that produces dose-dependent hypolocomotion and hyperalgesia in mice. May directly act on the central nervous system, as it is 6500-fold more potent when administered intracerebroventricularly than intraperitoneal.</text>
</comment>
<evidence type="ECO:0000259" key="4">
    <source>
        <dbReference type="PROSITE" id="PS50188"/>
    </source>
</evidence>
<evidence type="ECO:0000256" key="3">
    <source>
        <dbReference type="ARBA" id="ARBA00034460"/>
    </source>
</evidence>
<accession>A0ABM1LDV7</accession>